<gene>
    <name evidence="1" type="ORF">F4820DRAFT_415411</name>
</gene>
<name>A0ACB9Z6I8_9PEZI</name>
<keyword evidence="2" id="KW-1185">Reference proteome</keyword>
<protein>
    <submittedName>
        <fullName evidence="1">Uncharacterized protein</fullName>
    </submittedName>
</protein>
<evidence type="ECO:0000313" key="2">
    <source>
        <dbReference type="Proteomes" id="UP001497700"/>
    </source>
</evidence>
<accession>A0ACB9Z6I8</accession>
<dbReference type="Proteomes" id="UP001497700">
    <property type="component" value="Unassembled WGS sequence"/>
</dbReference>
<sequence>MYLGTPIYASTNLILSMFLLRIGQPTSLTICSPSPIGPAMKPRIRQAELTRGWVPGKNKWASREQICHSSIYHHLPACSASVSMHTASSPPD</sequence>
<reference evidence="1 2" key="1">
    <citation type="journal article" date="2022" name="New Phytol.">
        <title>Ecological generalism drives hyperdiversity of secondary metabolite gene clusters in xylarialean endophytes.</title>
        <authorList>
            <person name="Franco M.E.E."/>
            <person name="Wisecaver J.H."/>
            <person name="Arnold A.E."/>
            <person name="Ju Y.M."/>
            <person name="Slot J.C."/>
            <person name="Ahrendt S."/>
            <person name="Moore L.P."/>
            <person name="Eastman K.E."/>
            <person name="Scott K."/>
            <person name="Konkel Z."/>
            <person name="Mondo S.J."/>
            <person name="Kuo A."/>
            <person name="Hayes R.D."/>
            <person name="Haridas S."/>
            <person name="Andreopoulos B."/>
            <person name="Riley R."/>
            <person name="LaButti K."/>
            <person name="Pangilinan J."/>
            <person name="Lipzen A."/>
            <person name="Amirebrahimi M."/>
            <person name="Yan J."/>
            <person name="Adam C."/>
            <person name="Keymanesh K."/>
            <person name="Ng V."/>
            <person name="Louie K."/>
            <person name="Northen T."/>
            <person name="Drula E."/>
            <person name="Henrissat B."/>
            <person name="Hsieh H.M."/>
            <person name="Youens-Clark K."/>
            <person name="Lutzoni F."/>
            <person name="Miadlikowska J."/>
            <person name="Eastwood D.C."/>
            <person name="Hamelin R.C."/>
            <person name="Grigoriev I.V."/>
            <person name="U'Ren J.M."/>
        </authorList>
    </citation>
    <scope>NUCLEOTIDE SEQUENCE [LARGE SCALE GENOMIC DNA]</scope>
    <source>
        <strain evidence="1 2">CBS 119005</strain>
    </source>
</reference>
<dbReference type="EMBL" id="MU393453">
    <property type="protein sequence ID" value="KAI4866912.1"/>
    <property type="molecule type" value="Genomic_DNA"/>
</dbReference>
<comment type="caution">
    <text evidence="1">The sequence shown here is derived from an EMBL/GenBank/DDBJ whole genome shotgun (WGS) entry which is preliminary data.</text>
</comment>
<evidence type="ECO:0000313" key="1">
    <source>
        <dbReference type="EMBL" id="KAI4866912.1"/>
    </source>
</evidence>
<proteinExistence type="predicted"/>
<organism evidence="1 2">
    <name type="scientific">Hypoxylon rubiginosum</name>
    <dbReference type="NCBI Taxonomy" id="110542"/>
    <lineage>
        <taxon>Eukaryota</taxon>
        <taxon>Fungi</taxon>
        <taxon>Dikarya</taxon>
        <taxon>Ascomycota</taxon>
        <taxon>Pezizomycotina</taxon>
        <taxon>Sordariomycetes</taxon>
        <taxon>Xylariomycetidae</taxon>
        <taxon>Xylariales</taxon>
        <taxon>Hypoxylaceae</taxon>
        <taxon>Hypoxylon</taxon>
    </lineage>
</organism>